<protein>
    <submittedName>
        <fullName evidence="1">Uncharacterized protein</fullName>
    </submittedName>
</protein>
<dbReference type="Proteomes" id="UP000290253">
    <property type="component" value="Unassembled WGS sequence"/>
</dbReference>
<name>A0A4Q1SBF4_9BACT</name>
<dbReference type="AlphaFoldDB" id="A0A4Q1SBF4"/>
<accession>A0A4Q1SBF4</accession>
<evidence type="ECO:0000313" key="2">
    <source>
        <dbReference type="Proteomes" id="UP000290253"/>
    </source>
</evidence>
<reference evidence="1 2" key="1">
    <citation type="journal article" date="2016" name="Int. J. Syst. Evol. Microbiol.">
        <title>Acidipila dinghuensis sp. nov., an acidobacterium isolated from forest soil.</title>
        <authorList>
            <person name="Jiang Y.W."/>
            <person name="Wang J."/>
            <person name="Chen M.H."/>
            <person name="Lv Y.Y."/>
            <person name="Qiu L.H."/>
        </authorList>
    </citation>
    <scope>NUCLEOTIDE SEQUENCE [LARGE SCALE GENOMIC DNA]</scope>
    <source>
        <strain evidence="1 2">DHOF10</strain>
    </source>
</reference>
<keyword evidence="2" id="KW-1185">Reference proteome</keyword>
<dbReference type="InterPro" id="IPR031876">
    <property type="entry name" value="DUF4760"/>
</dbReference>
<organism evidence="1 2">
    <name type="scientific">Silvibacterium dinghuense</name>
    <dbReference type="NCBI Taxonomy" id="1560006"/>
    <lineage>
        <taxon>Bacteria</taxon>
        <taxon>Pseudomonadati</taxon>
        <taxon>Acidobacteriota</taxon>
        <taxon>Terriglobia</taxon>
        <taxon>Terriglobales</taxon>
        <taxon>Acidobacteriaceae</taxon>
        <taxon>Silvibacterium</taxon>
    </lineage>
</organism>
<dbReference type="Pfam" id="PF15956">
    <property type="entry name" value="DUF4760"/>
    <property type="match status" value="1"/>
</dbReference>
<sequence>MFESTLATTQDADLILKLYELRTEATMRQARAWLHGEFFPESSAEALAVLQAFGTEHNAWVRQVTSYWDMAAAFVTHGALNAELFLDCNNEPFFIFAKFEPYLAEIRAGRPGFLVKVQQLVEEYPAARTRVDQLKRTLPQRKAAFLASRAAKGQ</sequence>
<evidence type="ECO:0000313" key="1">
    <source>
        <dbReference type="EMBL" id="RXS94461.1"/>
    </source>
</evidence>
<dbReference type="EMBL" id="SDMK01000003">
    <property type="protein sequence ID" value="RXS94461.1"/>
    <property type="molecule type" value="Genomic_DNA"/>
</dbReference>
<comment type="caution">
    <text evidence="1">The sequence shown here is derived from an EMBL/GenBank/DDBJ whole genome shotgun (WGS) entry which is preliminary data.</text>
</comment>
<dbReference type="OrthoDB" id="128879at2"/>
<proteinExistence type="predicted"/>
<dbReference type="RefSeq" id="WP_129209198.1">
    <property type="nucleotide sequence ID" value="NZ_BMGU01000005.1"/>
</dbReference>
<gene>
    <name evidence="1" type="ORF">ESZ00_15440</name>
</gene>